<evidence type="ECO:0000313" key="2">
    <source>
        <dbReference type="Proteomes" id="UP001638806"/>
    </source>
</evidence>
<dbReference type="Proteomes" id="UP001638806">
    <property type="component" value="Unassembled WGS sequence"/>
</dbReference>
<dbReference type="EMBL" id="JBGNUJ010000006">
    <property type="protein sequence ID" value="KAL3958475.1"/>
    <property type="molecule type" value="Genomic_DNA"/>
</dbReference>
<gene>
    <name evidence="1" type="ORF">ACCO45_006637</name>
</gene>
<evidence type="ECO:0000313" key="1">
    <source>
        <dbReference type="EMBL" id="KAL3958475.1"/>
    </source>
</evidence>
<organism evidence="1 2">
    <name type="scientific">Purpureocillium lilacinum</name>
    <name type="common">Paecilomyces lilacinus</name>
    <dbReference type="NCBI Taxonomy" id="33203"/>
    <lineage>
        <taxon>Eukaryota</taxon>
        <taxon>Fungi</taxon>
        <taxon>Dikarya</taxon>
        <taxon>Ascomycota</taxon>
        <taxon>Pezizomycotina</taxon>
        <taxon>Sordariomycetes</taxon>
        <taxon>Hypocreomycetidae</taxon>
        <taxon>Hypocreales</taxon>
        <taxon>Ophiocordycipitaceae</taxon>
        <taxon>Purpureocillium</taxon>
    </lineage>
</organism>
<protein>
    <submittedName>
        <fullName evidence="1">Uncharacterized protein</fullName>
    </submittedName>
</protein>
<keyword evidence="2" id="KW-1185">Reference proteome</keyword>
<comment type="caution">
    <text evidence="1">The sequence shown here is derived from an EMBL/GenBank/DDBJ whole genome shotgun (WGS) entry which is preliminary data.</text>
</comment>
<proteinExistence type="predicted"/>
<accession>A0ACC4DT50</accession>
<reference evidence="1" key="1">
    <citation type="submission" date="2024-12" db="EMBL/GenBank/DDBJ databases">
        <title>Comparative genomics and development of molecular markers within Purpureocillium lilacinum and among Purpureocillium species.</title>
        <authorList>
            <person name="Yeh Z.-Y."/>
            <person name="Ni N.-T."/>
            <person name="Lo P.-H."/>
            <person name="Mushyakhwo K."/>
            <person name="Lin C.-F."/>
            <person name="Nai Y.-S."/>
        </authorList>
    </citation>
    <scope>NUCLEOTIDE SEQUENCE</scope>
    <source>
        <strain evidence="1">NCHU-NPUST-175</strain>
    </source>
</reference>
<sequence length="658" mass="71023">MPNSGPCSGNQEPRRQPGSCDDQGPDEEYGARRRLTCMRAPPPDVERLELACIAAGAAPTPLWANPHPQHHYRGGTAGCVVAGRLAEDAAARVLVIEAGPHNENLETVHMVGGCVCTDAEEGPVWWDNRWSQNFDKETDWNIVTQPGSGINGRQVKLSRGKFLGGSSGCNGTLCIRGSKQDYDDWGVPGWSGDDFFKYMSKAESFKGKPWFKADEAAHGYDGPLGTEPHDLAPISERILESMESKGLRLDHDMFSHGANPHGCGHVPRTVTDGLRTTGADFITNKFKRDNVTVLTGAHVDKVLIEKDAEGELRAVGVRAVLADGSVFEGKASKEVIVSGGAYCSPNILNRSGIGAKDELDKHGIATLVDLPAVGKNLMDHLIVFIFYETDKPGLTNDHLVYHGDAFNKTYQLWKGREEGLPVDLPVRRLRLCAPRRAPRRLGAVDVGAAPARARPDGAHAGAAQHRVLHDRVLRRAQAVRPVPRRRAARLQHDRGAVRPAVARHRGAAQRRRGGRARRRLRLPDGSARRRGPGRGVPLRQRDHHRGRGDKGPGQGVVAARGGAPPVQDEGGLGAVRQGARDDVVFITGYHAAGTCAMGTASDPKAVVDEQLRVKGVKGLRVADTSIMPVLHGGHTQMPAYGIGEKAADLIKATWKARA</sequence>
<name>A0ACC4DT50_PURLI</name>